<reference evidence="3" key="2">
    <citation type="submission" date="2023-05" db="EMBL/GenBank/DDBJ databases">
        <authorList>
            <consortium name="Lawrence Berkeley National Laboratory"/>
            <person name="Steindorff A."/>
            <person name="Hensen N."/>
            <person name="Bonometti L."/>
            <person name="Westerberg I."/>
            <person name="Brannstrom I.O."/>
            <person name="Guillou S."/>
            <person name="Cros-Aarteil S."/>
            <person name="Calhoun S."/>
            <person name="Haridas S."/>
            <person name="Kuo A."/>
            <person name="Mondo S."/>
            <person name="Pangilinan J."/>
            <person name="Riley R."/>
            <person name="Labutti K."/>
            <person name="Andreopoulos B."/>
            <person name="Lipzen A."/>
            <person name="Chen C."/>
            <person name="Yanf M."/>
            <person name="Daum C."/>
            <person name="Ng V."/>
            <person name="Clum A."/>
            <person name="Ohm R."/>
            <person name="Martin F."/>
            <person name="Silar P."/>
            <person name="Natvig D."/>
            <person name="Lalanne C."/>
            <person name="Gautier V."/>
            <person name="Ament-Velasquez S.L."/>
            <person name="Kruys A."/>
            <person name="Hutchinson M.I."/>
            <person name="Powell A.J."/>
            <person name="Barry K."/>
            <person name="Miller A.N."/>
            <person name="Grigoriev I.V."/>
            <person name="Debuchy R."/>
            <person name="Gladieux P."/>
            <person name="Thoren M.H."/>
            <person name="Johannesson H."/>
        </authorList>
    </citation>
    <scope>NUCLEOTIDE SEQUENCE</scope>
    <source>
        <strain evidence="3">CBS 538.74</strain>
    </source>
</reference>
<comment type="caution">
    <text evidence="3">The sequence shown here is derived from an EMBL/GenBank/DDBJ whole genome shotgun (WGS) entry which is preliminary data.</text>
</comment>
<dbReference type="Pfam" id="PF06985">
    <property type="entry name" value="HET"/>
    <property type="match status" value="1"/>
</dbReference>
<proteinExistence type="predicted"/>
<evidence type="ECO:0000256" key="1">
    <source>
        <dbReference type="SAM" id="Phobius"/>
    </source>
</evidence>
<name>A0AAN6VH41_9PEZI</name>
<organism evidence="3 4">
    <name type="scientific">Chaetomidium leptoderma</name>
    <dbReference type="NCBI Taxonomy" id="669021"/>
    <lineage>
        <taxon>Eukaryota</taxon>
        <taxon>Fungi</taxon>
        <taxon>Dikarya</taxon>
        <taxon>Ascomycota</taxon>
        <taxon>Pezizomycotina</taxon>
        <taxon>Sordariomycetes</taxon>
        <taxon>Sordariomycetidae</taxon>
        <taxon>Sordariales</taxon>
        <taxon>Chaetomiaceae</taxon>
        <taxon>Chaetomidium</taxon>
    </lineage>
</organism>
<evidence type="ECO:0000313" key="3">
    <source>
        <dbReference type="EMBL" id="KAK4150420.1"/>
    </source>
</evidence>
<protein>
    <submittedName>
        <fullName evidence="3">Heterokaryon incompatibility protein-domain-containing protein</fullName>
    </submittedName>
</protein>
<feature type="domain" description="Heterokaryon incompatibility" evidence="2">
    <location>
        <begin position="32"/>
        <end position="121"/>
    </location>
</feature>
<dbReference type="InterPro" id="IPR010730">
    <property type="entry name" value="HET"/>
</dbReference>
<evidence type="ECO:0000259" key="2">
    <source>
        <dbReference type="Pfam" id="PF06985"/>
    </source>
</evidence>
<keyword evidence="1" id="KW-1133">Transmembrane helix</keyword>
<dbReference type="EMBL" id="MU857073">
    <property type="protein sequence ID" value="KAK4150420.1"/>
    <property type="molecule type" value="Genomic_DNA"/>
</dbReference>
<dbReference type="PANTHER" id="PTHR10622">
    <property type="entry name" value="HET DOMAIN-CONTAINING PROTEIN"/>
    <property type="match status" value="1"/>
</dbReference>
<dbReference type="Proteomes" id="UP001302745">
    <property type="component" value="Unassembled WGS sequence"/>
</dbReference>
<keyword evidence="4" id="KW-1185">Reference proteome</keyword>
<sequence length="183" mass="20912">MRLLYTTNLQLVDFQGQRILPPTILPPTNPPYAILSHTWTEEEVSFQDVQQGLVQSRWGYKKVASACALVVQDGFKYLWIDTCCIDKSSLVELSEAINSMFQWYCDVEACYVFLSDVDADKNPYSKAKLIAPGVVYFYGMFLDLIMSWAAFRETTRPEDEAYSLLGLFDINMPLLYGEGEHAF</sequence>
<reference evidence="3" key="1">
    <citation type="journal article" date="2023" name="Mol. Phylogenet. Evol.">
        <title>Genome-scale phylogeny and comparative genomics of the fungal order Sordariales.</title>
        <authorList>
            <person name="Hensen N."/>
            <person name="Bonometti L."/>
            <person name="Westerberg I."/>
            <person name="Brannstrom I.O."/>
            <person name="Guillou S."/>
            <person name="Cros-Aarteil S."/>
            <person name="Calhoun S."/>
            <person name="Haridas S."/>
            <person name="Kuo A."/>
            <person name="Mondo S."/>
            <person name="Pangilinan J."/>
            <person name="Riley R."/>
            <person name="LaButti K."/>
            <person name="Andreopoulos B."/>
            <person name="Lipzen A."/>
            <person name="Chen C."/>
            <person name="Yan M."/>
            <person name="Daum C."/>
            <person name="Ng V."/>
            <person name="Clum A."/>
            <person name="Steindorff A."/>
            <person name="Ohm R.A."/>
            <person name="Martin F."/>
            <person name="Silar P."/>
            <person name="Natvig D.O."/>
            <person name="Lalanne C."/>
            <person name="Gautier V."/>
            <person name="Ament-Velasquez S.L."/>
            <person name="Kruys A."/>
            <person name="Hutchinson M.I."/>
            <person name="Powell A.J."/>
            <person name="Barry K."/>
            <person name="Miller A.N."/>
            <person name="Grigoriev I.V."/>
            <person name="Debuchy R."/>
            <person name="Gladieux P."/>
            <person name="Hiltunen Thoren M."/>
            <person name="Johannesson H."/>
        </authorList>
    </citation>
    <scope>NUCLEOTIDE SEQUENCE</scope>
    <source>
        <strain evidence="3">CBS 538.74</strain>
    </source>
</reference>
<accession>A0AAN6VH41</accession>
<feature type="transmembrane region" description="Helical" evidence="1">
    <location>
        <begin position="129"/>
        <end position="151"/>
    </location>
</feature>
<keyword evidence="1" id="KW-0812">Transmembrane</keyword>
<dbReference type="PANTHER" id="PTHR10622:SF10">
    <property type="entry name" value="HET DOMAIN-CONTAINING PROTEIN"/>
    <property type="match status" value="1"/>
</dbReference>
<keyword evidence="1" id="KW-0472">Membrane</keyword>
<evidence type="ECO:0000313" key="4">
    <source>
        <dbReference type="Proteomes" id="UP001302745"/>
    </source>
</evidence>
<gene>
    <name evidence="3" type="ORF">C8A00DRAFT_46191</name>
</gene>
<dbReference type="AlphaFoldDB" id="A0AAN6VH41"/>